<keyword evidence="2" id="KW-1185">Reference proteome</keyword>
<reference evidence="1 2" key="1">
    <citation type="submission" date="2024-11" db="EMBL/GenBank/DDBJ databases">
        <title>Adaptive evolution of stress response genes in parasites aligns with host niche diversity.</title>
        <authorList>
            <person name="Hahn C."/>
            <person name="Resl P."/>
        </authorList>
    </citation>
    <scope>NUCLEOTIDE SEQUENCE [LARGE SCALE GENOMIC DNA]</scope>
    <source>
        <strain evidence="1">EGGRZ-B1_66</strain>
        <tissue evidence="1">Body</tissue>
    </source>
</reference>
<dbReference type="Proteomes" id="UP001626550">
    <property type="component" value="Unassembled WGS sequence"/>
</dbReference>
<dbReference type="AlphaFoldDB" id="A0ABD2PS50"/>
<comment type="caution">
    <text evidence="1">The sequence shown here is derived from an EMBL/GenBank/DDBJ whole genome shotgun (WGS) entry which is preliminary data.</text>
</comment>
<name>A0ABD2PS50_9PLAT</name>
<evidence type="ECO:0000313" key="2">
    <source>
        <dbReference type="Proteomes" id="UP001626550"/>
    </source>
</evidence>
<proteinExistence type="predicted"/>
<protein>
    <submittedName>
        <fullName evidence="1">Uncharacterized protein</fullName>
    </submittedName>
</protein>
<gene>
    <name evidence="1" type="ORF">Ciccas_011130</name>
</gene>
<dbReference type="EMBL" id="JBJKFK010003068">
    <property type="protein sequence ID" value="KAL3310307.1"/>
    <property type="molecule type" value="Genomic_DNA"/>
</dbReference>
<accession>A0ABD2PS50</accession>
<sequence>MTSETSNSSGITLWTLLAETEKWPLLVLKAQNSESEAYHPLSRFPVVQASFSGAKLRMAAQFYRRACSLLFLTVIETTELPFLT</sequence>
<organism evidence="1 2">
    <name type="scientific">Cichlidogyrus casuarinus</name>
    <dbReference type="NCBI Taxonomy" id="1844966"/>
    <lineage>
        <taxon>Eukaryota</taxon>
        <taxon>Metazoa</taxon>
        <taxon>Spiralia</taxon>
        <taxon>Lophotrochozoa</taxon>
        <taxon>Platyhelminthes</taxon>
        <taxon>Monogenea</taxon>
        <taxon>Monopisthocotylea</taxon>
        <taxon>Dactylogyridea</taxon>
        <taxon>Ancyrocephalidae</taxon>
        <taxon>Cichlidogyrus</taxon>
    </lineage>
</organism>
<evidence type="ECO:0000313" key="1">
    <source>
        <dbReference type="EMBL" id="KAL3310307.1"/>
    </source>
</evidence>